<evidence type="ECO:0000313" key="2">
    <source>
        <dbReference type="EMBL" id="PKU73679.1"/>
    </source>
</evidence>
<dbReference type="EMBL" id="KZ502729">
    <property type="protein sequence ID" value="PKU73679.1"/>
    <property type="molecule type" value="Genomic_DNA"/>
</dbReference>
<dbReference type="AlphaFoldDB" id="A0A2I0WDD8"/>
<reference evidence="2 3" key="2">
    <citation type="journal article" date="2017" name="Nature">
        <title>The Apostasia genome and the evolution of orchids.</title>
        <authorList>
            <person name="Zhang G.Q."/>
            <person name="Liu K.W."/>
            <person name="Li Z."/>
            <person name="Lohaus R."/>
            <person name="Hsiao Y.Y."/>
            <person name="Niu S.C."/>
            <person name="Wang J.Y."/>
            <person name="Lin Y.C."/>
            <person name="Xu Q."/>
            <person name="Chen L.J."/>
            <person name="Yoshida K."/>
            <person name="Fujiwara S."/>
            <person name="Wang Z.W."/>
            <person name="Zhang Y.Q."/>
            <person name="Mitsuda N."/>
            <person name="Wang M."/>
            <person name="Liu G.H."/>
            <person name="Pecoraro L."/>
            <person name="Huang H.X."/>
            <person name="Xiao X.J."/>
            <person name="Lin M."/>
            <person name="Wu X.Y."/>
            <person name="Wu W.L."/>
            <person name="Chen Y.Y."/>
            <person name="Chang S.B."/>
            <person name="Sakamoto S."/>
            <person name="Ohme-Takagi M."/>
            <person name="Yagi M."/>
            <person name="Zeng S.J."/>
            <person name="Shen C.Y."/>
            <person name="Yeh C.M."/>
            <person name="Luo Y.B."/>
            <person name="Tsai W.C."/>
            <person name="Van de Peer Y."/>
            <person name="Liu Z.J."/>
        </authorList>
    </citation>
    <scope>NUCLEOTIDE SEQUENCE [LARGE SCALE GENOMIC DNA]</scope>
    <source>
        <tissue evidence="2">The whole plant</tissue>
    </source>
</reference>
<reference evidence="2 3" key="1">
    <citation type="journal article" date="2016" name="Sci. Rep.">
        <title>The Dendrobium catenatum Lindl. genome sequence provides insights into polysaccharide synthase, floral development and adaptive evolution.</title>
        <authorList>
            <person name="Zhang G.Q."/>
            <person name="Xu Q."/>
            <person name="Bian C."/>
            <person name="Tsai W.C."/>
            <person name="Yeh C.M."/>
            <person name="Liu K.W."/>
            <person name="Yoshida K."/>
            <person name="Zhang L.S."/>
            <person name="Chang S.B."/>
            <person name="Chen F."/>
            <person name="Shi Y."/>
            <person name="Su Y.Y."/>
            <person name="Zhang Y.Q."/>
            <person name="Chen L.J."/>
            <person name="Yin Y."/>
            <person name="Lin M."/>
            <person name="Huang H."/>
            <person name="Deng H."/>
            <person name="Wang Z.W."/>
            <person name="Zhu S.L."/>
            <person name="Zhao X."/>
            <person name="Deng C."/>
            <person name="Niu S.C."/>
            <person name="Huang J."/>
            <person name="Wang M."/>
            <person name="Liu G.H."/>
            <person name="Yang H.J."/>
            <person name="Xiao X.J."/>
            <person name="Hsiao Y.Y."/>
            <person name="Wu W.L."/>
            <person name="Chen Y.Y."/>
            <person name="Mitsuda N."/>
            <person name="Ohme-Takagi M."/>
            <person name="Luo Y.B."/>
            <person name="Van de Peer Y."/>
            <person name="Liu Z.J."/>
        </authorList>
    </citation>
    <scope>NUCLEOTIDE SEQUENCE [LARGE SCALE GENOMIC DNA]</scope>
    <source>
        <tissue evidence="2">The whole plant</tissue>
    </source>
</reference>
<feature type="region of interest" description="Disordered" evidence="1">
    <location>
        <begin position="1"/>
        <end position="25"/>
    </location>
</feature>
<evidence type="ECO:0000256" key="1">
    <source>
        <dbReference type="SAM" id="MobiDB-lite"/>
    </source>
</evidence>
<dbReference type="Proteomes" id="UP000233837">
    <property type="component" value="Unassembled WGS sequence"/>
</dbReference>
<proteinExistence type="predicted"/>
<accession>A0A2I0WDD8</accession>
<name>A0A2I0WDD8_9ASPA</name>
<gene>
    <name evidence="2" type="ORF">MA16_Dca013259</name>
</gene>
<evidence type="ECO:0000313" key="3">
    <source>
        <dbReference type="Proteomes" id="UP000233837"/>
    </source>
</evidence>
<feature type="compositionally biased region" description="Basic and acidic residues" evidence="1">
    <location>
        <begin position="1"/>
        <end position="10"/>
    </location>
</feature>
<protein>
    <submittedName>
        <fullName evidence="2">Uncharacterized protein</fullName>
    </submittedName>
</protein>
<keyword evidence="3" id="KW-1185">Reference proteome</keyword>
<sequence>MTDDDARSEGSELAEAACVEHEMVEEHELEPKQEVDIHDLANAYSSVRDGAPVRDLSSCELFAQFHE</sequence>
<organism evidence="2 3">
    <name type="scientific">Dendrobium catenatum</name>
    <dbReference type="NCBI Taxonomy" id="906689"/>
    <lineage>
        <taxon>Eukaryota</taxon>
        <taxon>Viridiplantae</taxon>
        <taxon>Streptophyta</taxon>
        <taxon>Embryophyta</taxon>
        <taxon>Tracheophyta</taxon>
        <taxon>Spermatophyta</taxon>
        <taxon>Magnoliopsida</taxon>
        <taxon>Liliopsida</taxon>
        <taxon>Asparagales</taxon>
        <taxon>Orchidaceae</taxon>
        <taxon>Epidendroideae</taxon>
        <taxon>Malaxideae</taxon>
        <taxon>Dendrobiinae</taxon>
        <taxon>Dendrobium</taxon>
    </lineage>
</organism>